<dbReference type="Proteomes" id="UP000019678">
    <property type="component" value="Unassembled WGS sequence"/>
</dbReference>
<dbReference type="Gene3D" id="3.30.1490.300">
    <property type="match status" value="1"/>
</dbReference>
<dbReference type="InterPro" id="IPR043129">
    <property type="entry name" value="ATPase_NBD"/>
</dbReference>
<name>A0A017TAA3_9BACT</name>
<dbReference type="Gene3D" id="3.30.420.40">
    <property type="match status" value="2"/>
</dbReference>
<dbReference type="AlphaFoldDB" id="A0A017TAA3"/>
<reference evidence="2 3" key="1">
    <citation type="submission" date="2013-05" db="EMBL/GenBank/DDBJ databases">
        <title>Genome assembly of Chondromyces apiculatus DSM 436.</title>
        <authorList>
            <person name="Sharma G."/>
            <person name="Khatri I."/>
            <person name="Kaur C."/>
            <person name="Mayilraj S."/>
            <person name="Subramanian S."/>
        </authorList>
    </citation>
    <scope>NUCLEOTIDE SEQUENCE [LARGE SCALE GENOMIC DNA]</scope>
    <source>
        <strain evidence="2 3">DSM 436</strain>
    </source>
</reference>
<dbReference type="PANTHER" id="PTHR32432">
    <property type="entry name" value="CELL DIVISION PROTEIN FTSA-RELATED"/>
    <property type="match status" value="1"/>
</dbReference>
<gene>
    <name evidence="2" type="ORF">CAP_3050</name>
</gene>
<dbReference type="SUPFAM" id="SSF53067">
    <property type="entry name" value="Actin-like ATPase domain"/>
    <property type="match status" value="2"/>
</dbReference>
<dbReference type="InterPro" id="IPR050696">
    <property type="entry name" value="FtsA/MreB"/>
</dbReference>
<dbReference type="CDD" id="cd24049">
    <property type="entry name" value="ASKHA_NBD_PilM"/>
    <property type="match status" value="1"/>
</dbReference>
<dbReference type="NCBIfam" id="TIGR01175">
    <property type="entry name" value="pilM"/>
    <property type="match status" value="1"/>
</dbReference>
<dbReference type="eggNOG" id="COG4972">
    <property type="taxonomic scope" value="Bacteria"/>
</dbReference>
<dbReference type="STRING" id="1192034.CAP_3050"/>
<dbReference type="SMART" id="SM00842">
    <property type="entry name" value="FtsA"/>
    <property type="match status" value="1"/>
</dbReference>
<feature type="domain" description="SHS2" evidence="1">
    <location>
        <begin position="7"/>
        <end position="172"/>
    </location>
</feature>
<dbReference type="OrthoDB" id="9773403at2"/>
<proteinExistence type="predicted"/>
<dbReference type="InterPro" id="IPR003494">
    <property type="entry name" value="SHS2_FtsA"/>
</dbReference>
<evidence type="ECO:0000313" key="3">
    <source>
        <dbReference type="Proteomes" id="UP000019678"/>
    </source>
</evidence>
<evidence type="ECO:0000313" key="2">
    <source>
        <dbReference type="EMBL" id="EYF05760.1"/>
    </source>
</evidence>
<dbReference type="RefSeq" id="WP_044241426.1">
    <property type="nucleotide sequence ID" value="NZ_ASRX01000021.1"/>
</dbReference>
<sequence length="353" mass="38388">MSEGKNLVGVDIGSSSIKVCQVKESRKGYGLVRVGYAPLPAQTIVDGHVMNAQAVVDALGKSFQEAKIRQKEVALSISGQAVIIRKITVPLMTAAELDEQIQWEAEQHIPFDIKDVHVDYEVLRRRPEAGQMDLLLVAAKRDEINDYTQIAKNAKLKPMVVDIDAFTVQNLFEVSRGIPPDQTFAIINVGASLASINIISRGVSAFTRDIGNGGNYITEQVQRRLGVSFEQAEELKCASVTAGPGGVPGQVLETIEQVCDSIAGEIQRSLDFFLATSGEGEMHRIFLTGGSSSLPALAAAVGRRSRVAVELIQPLERIAVEAKEVNTELLRLRAAQFCVALGLSLRKEREKRL</sequence>
<accession>A0A017TAA3</accession>
<dbReference type="PANTHER" id="PTHR32432:SF3">
    <property type="entry name" value="ETHANOLAMINE UTILIZATION PROTEIN EUTJ"/>
    <property type="match status" value="1"/>
</dbReference>
<organism evidence="2 3">
    <name type="scientific">Chondromyces apiculatus DSM 436</name>
    <dbReference type="NCBI Taxonomy" id="1192034"/>
    <lineage>
        <taxon>Bacteria</taxon>
        <taxon>Pseudomonadati</taxon>
        <taxon>Myxococcota</taxon>
        <taxon>Polyangia</taxon>
        <taxon>Polyangiales</taxon>
        <taxon>Polyangiaceae</taxon>
        <taxon>Chondromyces</taxon>
    </lineage>
</organism>
<dbReference type="EMBL" id="ASRX01000021">
    <property type="protein sequence ID" value="EYF05760.1"/>
    <property type="molecule type" value="Genomic_DNA"/>
</dbReference>
<comment type="caution">
    <text evidence="2">The sequence shown here is derived from an EMBL/GenBank/DDBJ whole genome shotgun (WGS) entry which is preliminary data.</text>
</comment>
<dbReference type="Pfam" id="PF11104">
    <property type="entry name" value="PilM_2"/>
    <property type="match status" value="1"/>
</dbReference>
<dbReference type="PIRSF" id="PIRSF019169">
    <property type="entry name" value="PilM"/>
    <property type="match status" value="1"/>
</dbReference>
<dbReference type="GO" id="GO:0051301">
    <property type="term" value="P:cell division"/>
    <property type="evidence" value="ECO:0007669"/>
    <property type="project" value="InterPro"/>
</dbReference>
<protein>
    <submittedName>
        <fullName evidence="2">Type IV pilus biogenesis protein PilM</fullName>
    </submittedName>
</protein>
<evidence type="ECO:0000259" key="1">
    <source>
        <dbReference type="SMART" id="SM00842"/>
    </source>
</evidence>
<dbReference type="InterPro" id="IPR005883">
    <property type="entry name" value="PilM"/>
</dbReference>
<keyword evidence="3" id="KW-1185">Reference proteome</keyword>